<dbReference type="GO" id="GO:0005858">
    <property type="term" value="C:axonemal dynein complex"/>
    <property type="evidence" value="ECO:0007669"/>
    <property type="project" value="TreeGrafter"/>
</dbReference>
<organism evidence="4 5">
    <name type="scientific">Cafeteria roenbergensis</name>
    <name type="common">Marine flagellate</name>
    <dbReference type="NCBI Taxonomy" id="33653"/>
    <lineage>
        <taxon>Eukaryota</taxon>
        <taxon>Sar</taxon>
        <taxon>Stramenopiles</taxon>
        <taxon>Bigyra</taxon>
        <taxon>Opalozoa</taxon>
        <taxon>Bicosoecida</taxon>
        <taxon>Cafeteriaceae</taxon>
        <taxon>Cafeteria</taxon>
    </lineage>
</organism>
<evidence type="ECO:0000313" key="4">
    <source>
        <dbReference type="EMBL" id="KAA0169508.1"/>
    </source>
</evidence>
<dbReference type="EMBL" id="VLTO01000069">
    <property type="protein sequence ID" value="KAA0169508.1"/>
    <property type="molecule type" value="Genomic_DNA"/>
</dbReference>
<feature type="region of interest" description="Disordered" evidence="2">
    <location>
        <begin position="175"/>
        <end position="228"/>
    </location>
</feature>
<feature type="region of interest" description="Disordered" evidence="2">
    <location>
        <begin position="1"/>
        <end position="25"/>
    </location>
</feature>
<feature type="domain" description="Dynein heavy chain tail" evidence="3">
    <location>
        <begin position="382"/>
        <end position="451"/>
    </location>
</feature>
<sequence length="1349" mass="136538">MRTGARRAPPEDLDAATPASAPDSKVAALIDQDDERVDRIVAVVAAAIGPVGAEPRWAAFSRSPEFEDALVSLITEPGVRSLFVFDAAGELGACNAASALMARLRAPLEAAAGGAAGTTSGAPAGSPRAGKPAEVPSVAFVWKTEHTALALDARGGLPLVSGSLISPSAVQAVVAHAPEQDDGSGLDRLHRRPVEAPSSARAEDDGSMRVGHASSRRPAGGGRPVTMAQAVPGTTMLLERVVVRWSRQIRAILQRQPEQLLSAALADGAEGAGDMPRSVTAALHAAAAAVAGAQIGGGPGRLGTQLTASSSAGRGGSYPASVAAGRALAATPTGGGAGDDSDDDEAAAAASELERRLLCPDDDLEHAAEQAAAAASLAADQEVAPGATAELQFWESRSRHLSDVVSQLLSGPRRRALLLLDARRSAYADSFAAVIAEANSARREANSNARLQSAFFDVKARSQLEIPGNPWRLRTSAVFARVQGLVDRCHDLLELARTSQHFASLETLFVGGPKGPALTASVRGITADFRAAVGALTASLDVVGAAGPRAARSAVSSAIADARAAEAAAQAAEAAAADAADAAAAAAASAASAASSAGPASIASGGQGSGPGAAAMAQGSGRRARRALAQSRRRAEEASRTSDAATLARVCLQAAAASTVMDVGVGGWDDALYAFRASVGALERRLAAVLAQAFDAQASLSDRLALLESFGPVLGRASVAAESNRRLLQLIQETHVDVREVTAIFAAGRADPPLPRNAPPVAGAVAWARGLAARAKQPVLRLRVLSPAVMAGEEAEPLRRDFAALSRALLDFETQRLGVTVPAEAASLHMRGTDIRSRSAQLELVADAVNDLRSLPLAPERPLLENRLRIVAMTLAAGFARHTWRDDHSDAAAVFIADASDAARAATAEMRAVLSVVQGTRTRLLRCALAGLWVAPARTHRPLDPASLGARLAGRWQLRFAAVAAAGQETQRGLQDLRNRLAISASAPEWQSFTHFVARVTEAGLVRVAARALAELLAALRNEPVVPAEAWLGSRFGEDGGAGSAGGEDDDLTALVGALYRGADGSGGGGGRGRGGLHAARDELAGFEDGGPGMGAAGAGGGAFGDGAFGQAGDLGAGGEAGANPLLELRVCLRESGRMLAAAQRAVGRRADCSDPRVADAIAGVGTTVGFSPPLDQAEEDDSRAGARMVWALAAGSGGLGNGGRDDGGDGGDDDDDDDDDDNDDDDDDGGGIGRGPADGRGAGGAGAYGILGEEEAFAGRRDAGGGAWENARQAFVRSQPAGRGPGGGGSGGGVVTAAELALSMLLPGQEPVTPDAAHAADEDELAGESHTAVGTAAVMAGRCTRQPA</sequence>
<feature type="region of interest" description="Disordered" evidence="2">
    <location>
        <begin position="1196"/>
        <end position="1247"/>
    </location>
</feature>
<feature type="domain" description="Dynein heavy chain tail" evidence="3">
    <location>
        <begin position="659"/>
        <end position="815"/>
    </location>
</feature>
<proteinExistence type="inferred from homology"/>
<feature type="compositionally biased region" description="Low complexity" evidence="2">
    <location>
        <begin position="612"/>
        <end position="621"/>
    </location>
</feature>
<name>A0A5A8DW96_CAFRO</name>
<evidence type="ECO:0000313" key="5">
    <source>
        <dbReference type="Proteomes" id="UP000322899"/>
    </source>
</evidence>
<comment type="caution">
    <text evidence="4">The sequence shown here is derived from an EMBL/GenBank/DDBJ whole genome shotgun (WGS) entry which is preliminary data.</text>
</comment>
<feature type="region of interest" description="Disordered" evidence="2">
    <location>
        <begin position="329"/>
        <end position="350"/>
    </location>
</feature>
<dbReference type="InterPro" id="IPR013594">
    <property type="entry name" value="Dynein_heavy_tail"/>
</dbReference>
<dbReference type="PANTHER" id="PTHR46532:SF4">
    <property type="entry name" value="AAA+ ATPASE DOMAIN-CONTAINING PROTEIN"/>
    <property type="match status" value="1"/>
</dbReference>
<gene>
    <name evidence="4" type="ORF">FNF27_06933</name>
</gene>
<feature type="region of interest" description="Disordered" evidence="2">
    <location>
        <begin position="600"/>
        <end position="640"/>
    </location>
</feature>
<protein>
    <recommendedName>
        <fullName evidence="3">Dynein heavy chain tail domain-containing protein</fullName>
    </recommendedName>
</protein>
<feature type="region of interest" description="Disordered" evidence="2">
    <location>
        <begin position="1310"/>
        <end position="1330"/>
    </location>
</feature>
<evidence type="ECO:0000256" key="2">
    <source>
        <dbReference type="SAM" id="MobiDB-lite"/>
    </source>
</evidence>
<dbReference type="PANTHER" id="PTHR46532">
    <property type="entry name" value="MALE FERTILITY FACTOR KL5"/>
    <property type="match status" value="1"/>
</dbReference>
<evidence type="ECO:0000256" key="1">
    <source>
        <dbReference type="ARBA" id="ARBA00008887"/>
    </source>
</evidence>
<dbReference type="GO" id="GO:0045505">
    <property type="term" value="F:dynein intermediate chain binding"/>
    <property type="evidence" value="ECO:0007669"/>
    <property type="project" value="InterPro"/>
</dbReference>
<accession>A0A5A8DW96</accession>
<reference evidence="4 5" key="1">
    <citation type="submission" date="2019-07" db="EMBL/GenBank/DDBJ databases">
        <title>Genomes of Cafeteria roenbergensis.</title>
        <authorList>
            <person name="Fischer M.G."/>
            <person name="Hackl T."/>
            <person name="Roman M."/>
        </authorList>
    </citation>
    <scope>NUCLEOTIDE SEQUENCE [LARGE SCALE GENOMIC DNA]</scope>
    <source>
        <strain evidence="4 5">E4-10P</strain>
    </source>
</reference>
<feature type="compositionally biased region" description="Gly residues" evidence="2">
    <location>
        <begin position="1284"/>
        <end position="1295"/>
    </location>
</feature>
<dbReference type="Proteomes" id="UP000322899">
    <property type="component" value="Unassembled WGS sequence"/>
</dbReference>
<feature type="compositionally biased region" description="Gly residues" evidence="2">
    <location>
        <begin position="1231"/>
        <end position="1247"/>
    </location>
</feature>
<evidence type="ECO:0000259" key="3">
    <source>
        <dbReference type="Pfam" id="PF08385"/>
    </source>
</evidence>
<feature type="compositionally biased region" description="Basic and acidic residues" evidence="2">
    <location>
        <begin position="185"/>
        <end position="194"/>
    </location>
</feature>
<dbReference type="GO" id="GO:0007018">
    <property type="term" value="P:microtubule-based movement"/>
    <property type="evidence" value="ECO:0007669"/>
    <property type="project" value="InterPro"/>
</dbReference>
<feature type="compositionally biased region" description="Acidic residues" evidence="2">
    <location>
        <begin position="1209"/>
        <end position="1230"/>
    </location>
</feature>
<feature type="region of interest" description="Disordered" evidence="2">
    <location>
        <begin position="1271"/>
        <end position="1295"/>
    </location>
</feature>
<dbReference type="InterPro" id="IPR026983">
    <property type="entry name" value="DHC"/>
</dbReference>
<feature type="domain" description="Dynein heavy chain tail" evidence="3">
    <location>
        <begin position="453"/>
        <end position="537"/>
    </location>
</feature>
<dbReference type="Pfam" id="PF08385">
    <property type="entry name" value="DHC_N1"/>
    <property type="match status" value="3"/>
</dbReference>
<comment type="similarity">
    <text evidence="1">Belongs to the dynein heavy chain family.</text>
</comment>
<dbReference type="GO" id="GO:0051959">
    <property type="term" value="F:dynein light intermediate chain binding"/>
    <property type="evidence" value="ECO:0007669"/>
    <property type="project" value="InterPro"/>
</dbReference>